<dbReference type="EMBL" id="LARY01000002">
    <property type="protein sequence ID" value="RDX01339.1"/>
    <property type="molecule type" value="Genomic_DNA"/>
</dbReference>
<dbReference type="GO" id="GO:0008233">
    <property type="term" value="F:peptidase activity"/>
    <property type="evidence" value="ECO:0007669"/>
    <property type="project" value="UniProtKB-UniRule"/>
</dbReference>
<comment type="similarity">
    <text evidence="8">Belongs to the AgrB family.</text>
</comment>
<evidence type="ECO:0000256" key="6">
    <source>
        <dbReference type="ARBA" id="ARBA00022989"/>
    </source>
</evidence>
<comment type="subcellular location">
    <subcellularLocation>
        <location evidence="8">Cell membrane</location>
        <topology evidence="8">Multi-pass membrane protein</topology>
    </subcellularLocation>
</comment>
<evidence type="ECO:0000256" key="4">
    <source>
        <dbReference type="ARBA" id="ARBA00022692"/>
    </source>
</evidence>
<feature type="transmembrane region" description="Helical" evidence="8">
    <location>
        <begin position="50"/>
        <end position="74"/>
    </location>
</feature>
<dbReference type="EC" id="3.4.-.-" evidence="8"/>
<evidence type="ECO:0000256" key="3">
    <source>
        <dbReference type="ARBA" id="ARBA00022670"/>
    </source>
</evidence>
<keyword evidence="10" id="KW-1185">Reference proteome</keyword>
<reference evidence="10" key="1">
    <citation type="submission" date="2015-04" db="EMBL/GenBank/DDBJ databases">
        <authorList>
            <person name="Schardt J."/>
            <person name="Mueller-Herbst S."/>
            <person name="Scherer S."/>
            <person name="Huptas C."/>
        </authorList>
    </citation>
    <scope>NUCLEOTIDE SEQUENCE [LARGE SCALE GENOMIC DNA]</scope>
    <source>
        <strain evidence="10">Kiel-L1</strain>
    </source>
</reference>
<evidence type="ECO:0000256" key="5">
    <source>
        <dbReference type="ARBA" id="ARBA00022801"/>
    </source>
</evidence>
<sequence>MSSLVNKVPLTERIAEKLISKERFQEDEESYEKVKYGMEVILINTMKIGLVYLVSLLMGVFFETLIVHFSFLIVRRYSFGLHALKSLNCTLISLLVFVAGPFFLRDVSSSNLFVLIIFAIIVLNIFLYAPADTESLPLLGAENRKMLRNKAVLCTLLLMGVTLFIPFSEIKTLILFGAFYQMVCIHPLTYKLLKRRRNSYEIYE</sequence>
<dbReference type="GO" id="GO:0006508">
    <property type="term" value="P:proteolysis"/>
    <property type="evidence" value="ECO:0007669"/>
    <property type="project" value="UniProtKB-KW"/>
</dbReference>
<dbReference type="RefSeq" id="WP_115753599.1">
    <property type="nucleotide sequence ID" value="NZ_LARY01000002.1"/>
</dbReference>
<keyword evidence="3 8" id="KW-0645">Protease</keyword>
<keyword evidence="1 8" id="KW-1003">Cell membrane</keyword>
<dbReference type="GO" id="GO:0009372">
    <property type="term" value="P:quorum sensing"/>
    <property type="evidence" value="ECO:0007669"/>
    <property type="project" value="UniProtKB-UniRule"/>
</dbReference>
<protein>
    <recommendedName>
        <fullName evidence="8">Putative AgrB-like protein</fullName>
        <ecNumber evidence="8">3.4.-.-</ecNumber>
    </recommendedName>
</protein>
<keyword evidence="5 8" id="KW-0378">Hydrolase</keyword>
<gene>
    <name evidence="9" type="ORF">UR08_10500</name>
</gene>
<evidence type="ECO:0000256" key="1">
    <source>
        <dbReference type="ARBA" id="ARBA00022475"/>
    </source>
</evidence>
<feature type="transmembrane region" description="Helical" evidence="8">
    <location>
        <begin position="86"/>
        <end position="104"/>
    </location>
</feature>
<evidence type="ECO:0000313" key="10">
    <source>
        <dbReference type="Proteomes" id="UP000257055"/>
    </source>
</evidence>
<organism evidence="9 10">
    <name type="scientific">Listeria kieliensis</name>
    <dbReference type="NCBI Taxonomy" id="1621700"/>
    <lineage>
        <taxon>Bacteria</taxon>
        <taxon>Bacillati</taxon>
        <taxon>Bacillota</taxon>
        <taxon>Bacilli</taxon>
        <taxon>Bacillales</taxon>
        <taxon>Listeriaceae</taxon>
        <taxon>Listeria</taxon>
    </lineage>
</organism>
<keyword evidence="7 8" id="KW-0472">Membrane</keyword>
<evidence type="ECO:0000256" key="8">
    <source>
        <dbReference type="HAMAP-Rule" id="MF_00784"/>
    </source>
</evidence>
<evidence type="ECO:0000256" key="2">
    <source>
        <dbReference type="ARBA" id="ARBA00022654"/>
    </source>
</evidence>
<feature type="transmembrane region" description="Helical" evidence="8">
    <location>
        <begin position="110"/>
        <end position="129"/>
    </location>
</feature>
<evidence type="ECO:0000313" key="9">
    <source>
        <dbReference type="EMBL" id="RDX01339.1"/>
    </source>
</evidence>
<accession>A0A3D8TSB9</accession>
<keyword evidence="2 8" id="KW-0673">Quorum sensing</keyword>
<name>A0A3D8TSB9_9LIST</name>
<dbReference type="AlphaFoldDB" id="A0A3D8TSB9"/>
<evidence type="ECO:0000256" key="7">
    <source>
        <dbReference type="ARBA" id="ARBA00023136"/>
    </source>
</evidence>
<dbReference type="HAMAP" id="MF_00784">
    <property type="entry name" value="AgrB"/>
    <property type="match status" value="1"/>
</dbReference>
<comment type="caution">
    <text evidence="9">The sequence shown here is derived from an EMBL/GenBank/DDBJ whole genome shotgun (WGS) entry which is preliminary data.</text>
</comment>
<dbReference type="InterPro" id="IPR006741">
    <property type="entry name" value="AgrB"/>
</dbReference>
<keyword evidence="6 8" id="KW-1133">Transmembrane helix</keyword>
<dbReference type="Proteomes" id="UP000257055">
    <property type="component" value="Unassembled WGS sequence"/>
</dbReference>
<feature type="transmembrane region" description="Helical" evidence="8">
    <location>
        <begin position="173"/>
        <end position="193"/>
    </location>
</feature>
<comment type="function">
    <text evidence="8">May be involved in the proteolytic processing of a quorum sensing system signal molecule precursor.</text>
</comment>
<dbReference type="GO" id="GO:0005886">
    <property type="term" value="C:plasma membrane"/>
    <property type="evidence" value="ECO:0007669"/>
    <property type="project" value="UniProtKB-SubCell"/>
</dbReference>
<dbReference type="Pfam" id="PF04647">
    <property type="entry name" value="AgrB"/>
    <property type="match status" value="1"/>
</dbReference>
<feature type="transmembrane region" description="Helical" evidence="8">
    <location>
        <begin position="150"/>
        <end position="167"/>
    </location>
</feature>
<keyword evidence="4 8" id="KW-0812">Transmembrane</keyword>
<proteinExistence type="inferred from homology"/>
<dbReference type="SMART" id="SM00793">
    <property type="entry name" value="AgrB"/>
    <property type="match status" value="1"/>
</dbReference>